<organism evidence="3 4">
    <name type="scientific">Geodia barretti</name>
    <name type="common">Barrett's horny sponge</name>
    <dbReference type="NCBI Taxonomy" id="519541"/>
    <lineage>
        <taxon>Eukaryota</taxon>
        <taxon>Metazoa</taxon>
        <taxon>Porifera</taxon>
        <taxon>Demospongiae</taxon>
        <taxon>Heteroscleromorpha</taxon>
        <taxon>Tetractinellida</taxon>
        <taxon>Astrophorina</taxon>
        <taxon>Geodiidae</taxon>
        <taxon>Geodia</taxon>
    </lineage>
</organism>
<dbReference type="GO" id="GO:0034198">
    <property type="term" value="P:cellular response to amino acid starvation"/>
    <property type="evidence" value="ECO:0007669"/>
    <property type="project" value="TreeGrafter"/>
</dbReference>
<feature type="region of interest" description="Disordered" evidence="1">
    <location>
        <begin position="418"/>
        <end position="510"/>
    </location>
</feature>
<dbReference type="Pfam" id="PF12257">
    <property type="entry name" value="IML1"/>
    <property type="match status" value="1"/>
</dbReference>
<dbReference type="PANTHER" id="PTHR13179:SF8">
    <property type="entry name" value="GATOR COMPLEX PROTEIN DEPDC5"/>
    <property type="match status" value="1"/>
</dbReference>
<accession>A0AA35W7Z4</accession>
<feature type="compositionally biased region" description="Polar residues" evidence="1">
    <location>
        <begin position="711"/>
        <end position="725"/>
    </location>
</feature>
<evidence type="ECO:0000256" key="1">
    <source>
        <dbReference type="SAM" id="MobiDB-lite"/>
    </source>
</evidence>
<evidence type="ECO:0000313" key="3">
    <source>
        <dbReference type="EMBL" id="CAI8001122.1"/>
    </source>
</evidence>
<feature type="region of interest" description="Disordered" evidence="1">
    <location>
        <begin position="587"/>
        <end position="747"/>
    </location>
</feature>
<reference evidence="3" key="1">
    <citation type="submission" date="2023-03" db="EMBL/GenBank/DDBJ databases">
        <authorList>
            <person name="Steffen K."/>
            <person name="Cardenas P."/>
        </authorList>
    </citation>
    <scope>NUCLEOTIDE SEQUENCE</scope>
</reference>
<name>A0AA35W7Z4_GEOBA</name>
<feature type="non-terminal residue" evidence="3">
    <location>
        <position position="1"/>
    </location>
</feature>
<dbReference type="Proteomes" id="UP001174909">
    <property type="component" value="Unassembled WGS sequence"/>
</dbReference>
<sequence>AFTLTGLREVLVRRVDQRVVALDLVELSLKDQYITRSDMWRITCSLLGRCLYSGQHLEHCSMRLQTHCLWYQGDTVTSGAIANTTRVVFRSLSAQVFIFIQISSEMWDFDPNGEFFFDKAVGGFLRELFVRWREAGCNHDVTIIFFWRLHFDPSLSRDSVSISSSVREDKKRGLLYEDFFRVIVESTSNSDWSSELINIKKSFLKLKPLIDSLRGKANAELCKSEEGNILEAINLALNIMERQNLDTNLQLSGQQIVVLTAGTGYFEIDRELMQITNERLVCGGVTADLVSMRDQPLHAMPMFKFHSKDEEFFSVPHWINYSFYSSTRGRVQRRFQPRIYLSDHLVNNYLQKDPAKPANGRLYRPNTGALSTATDPQLRTWIDTDRYDGAVFKLPNARARTKVYSVARMAEGGGRVGGEVSKLAEREVGEESGGSPSGGGPIVTFRLGDTDPFDGPHDSISPSPESYPTEVDASPRQAQFTRSLAPPRQRYKSENYGDGTADKPGSSLTRRDRSIFTSVGSAEGLRQGSTPWDTYHDTPGNDCPAQQKKILSFSNPFDPNKIHSEAPAFQRRWVHVFPTNKRGVAFQTHHETEGEPRNSDPTDPSWTMIKVQSASSSPQTPGQRRGILKQSGSSPGERGGSIGGSRSGSFRGSEKGPTGALERARGSPASLSPRERHREGGMKRNRSLLSTNGTSVANRGSPGSEPGSRALTPSSSRHTSATNTPDLLRRQRWAEPSLLSNTTSENNFSSIRRTGVDWISLVKPAHLPVTTDFYPAK</sequence>
<keyword evidence="4" id="KW-1185">Reference proteome</keyword>
<dbReference type="GO" id="GO:0005096">
    <property type="term" value="F:GTPase activator activity"/>
    <property type="evidence" value="ECO:0007669"/>
    <property type="project" value="InterPro"/>
</dbReference>
<feature type="domain" description="Vacuolar membrane-associated protein Iml1 N-terminal" evidence="2">
    <location>
        <begin position="25"/>
        <end position="305"/>
    </location>
</feature>
<dbReference type="InterPro" id="IPR048255">
    <property type="entry name" value="IML1_N"/>
</dbReference>
<feature type="compositionally biased region" description="Gly residues" evidence="1">
    <location>
        <begin position="431"/>
        <end position="441"/>
    </location>
</feature>
<evidence type="ECO:0000313" key="4">
    <source>
        <dbReference type="Proteomes" id="UP001174909"/>
    </source>
</evidence>
<feature type="non-terminal residue" evidence="3">
    <location>
        <position position="777"/>
    </location>
</feature>
<feature type="compositionally biased region" description="Polar residues" evidence="1">
    <location>
        <begin position="738"/>
        <end position="747"/>
    </location>
</feature>
<gene>
    <name evidence="3" type="ORF">GBAR_LOCUS3119</name>
</gene>
<dbReference type="InterPro" id="IPR027244">
    <property type="entry name" value="IML1"/>
</dbReference>
<feature type="compositionally biased region" description="Polar residues" evidence="1">
    <location>
        <begin position="687"/>
        <end position="698"/>
    </location>
</feature>
<dbReference type="GO" id="GO:0005765">
    <property type="term" value="C:lysosomal membrane"/>
    <property type="evidence" value="ECO:0007669"/>
    <property type="project" value="TreeGrafter"/>
</dbReference>
<dbReference type="AlphaFoldDB" id="A0AA35W7Z4"/>
<evidence type="ECO:0000259" key="2">
    <source>
        <dbReference type="Pfam" id="PF12257"/>
    </source>
</evidence>
<protein>
    <submittedName>
        <fullName evidence="3">GATOR complex protein DEPDC5</fullName>
    </submittedName>
</protein>
<feature type="compositionally biased region" description="Basic and acidic residues" evidence="1">
    <location>
        <begin position="673"/>
        <end position="682"/>
    </location>
</feature>
<proteinExistence type="predicted"/>
<feature type="compositionally biased region" description="Basic and acidic residues" evidence="1">
    <location>
        <begin position="588"/>
        <end position="600"/>
    </location>
</feature>
<dbReference type="PANTHER" id="PTHR13179">
    <property type="entry name" value="DEP DOMAIN CONTAINING PROTEIN 5"/>
    <property type="match status" value="1"/>
</dbReference>
<dbReference type="EMBL" id="CASHTH010000428">
    <property type="protein sequence ID" value="CAI8001122.1"/>
    <property type="molecule type" value="Genomic_DNA"/>
</dbReference>
<dbReference type="GO" id="GO:1904262">
    <property type="term" value="P:negative regulation of TORC1 signaling"/>
    <property type="evidence" value="ECO:0007669"/>
    <property type="project" value="TreeGrafter"/>
</dbReference>
<comment type="caution">
    <text evidence="3">The sequence shown here is derived from an EMBL/GenBank/DDBJ whole genome shotgun (WGS) entry which is preliminary data.</text>
</comment>
<dbReference type="GO" id="GO:1990130">
    <property type="term" value="C:GATOR1 complex"/>
    <property type="evidence" value="ECO:0007669"/>
    <property type="project" value="TreeGrafter"/>
</dbReference>
<feature type="compositionally biased region" description="Polar residues" evidence="1">
    <location>
        <begin position="601"/>
        <end position="622"/>
    </location>
</feature>
<dbReference type="GO" id="GO:0010508">
    <property type="term" value="P:positive regulation of autophagy"/>
    <property type="evidence" value="ECO:0007669"/>
    <property type="project" value="TreeGrafter"/>
</dbReference>
<feature type="compositionally biased region" description="Gly residues" evidence="1">
    <location>
        <begin position="637"/>
        <end position="646"/>
    </location>
</feature>